<evidence type="ECO:0000256" key="4">
    <source>
        <dbReference type="ARBA" id="ARBA00046271"/>
    </source>
</evidence>
<comment type="subcellular location">
    <subcellularLocation>
        <location evidence="4">Peroxisome membrane</location>
    </subcellularLocation>
</comment>
<dbReference type="GO" id="GO:0005778">
    <property type="term" value="C:peroxisomal membrane"/>
    <property type="evidence" value="ECO:0007669"/>
    <property type="project" value="UniProtKB-SubCell"/>
</dbReference>
<dbReference type="OrthoDB" id="411017at2759"/>
<keyword evidence="3" id="KW-0576">Peroxisome</keyword>
<evidence type="ECO:0000256" key="3">
    <source>
        <dbReference type="ARBA" id="ARBA00023140"/>
    </source>
</evidence>
<evidence type="ECO:0000313" key="6">
    <source>
        <dbReference type="Proteomes" id="UP000807504"/>
    </source>
</evidence>
<keyword evidence="6" id="KW-1185">Reference proteome</keyword>
<accession>A0A8T0EH49</accession>
<dbReference type="PANTHER" id="PTHR12652">
    <property type="entry name" value="PEROXISOMAL BIOGENESIS FACTOR 11"/>
    <property type="match status" value="1"/>
</dbReference>
<gene>
    <name evidence="5" type="ORF">HNY73_019384</name>
</gene>
<reference evidence="5" key="2">
    <citation type="submission" date="2020-06" db="EMBL/GenBank/DDBJ databases">
        <authorList>
            <person name="Sheffer M."/>
        </authorList>
    </citation>
    <scope>NUCLEOTIDE SEQUENCE</scope>
</reference>
<evidence type="ECO:0000313" key="5">
    <source>
        <dbReference type="EMBL" id="KAF8772037.1"/>
    </source>
</evidence>
<dbReference type="InterPro" id="IPR008733">
    <property type="entry name" value="PEX11"/>
</dbReference>
<reference evidence="5" key="1">
    <citation type="journal article" date="2020" name="bioRxiv">
        <title>Chromosome-level reference genome of the European wasp spider Argiope bruennichi: a resource for studies on range expansion and evolutionary adaptation.</title>
        <authorList>
            <person name="Sheffer M.M."/>
            <person name="Hoppe A."/>
            <person name="Krehenwinkel H."/>
            <person name="Uhl G."/>
            <person name="Kuss A.W."/>
            <person name="Jensen L."/>
            <person name="Jensen C."/>
            <person name="Gillespie R.G."/>
            <person name="Hoff K.J."/>
            <person name="Prost S."/>
        </authorList>
    </citation>
    <scope>NUCLEOTIDE SEQUENCE</scope>
</reference>
<evidence type="ECO:0000256" key="1">
    <source>
        <dbReference type="ARBA" id="ARBA00022593"/>
    </source>
</evidence>
<dbReference type="GO" id="GO:0016559">
    <property type="term" value="P:peroxisome fission"/>
    <property type="evidence" value="ECO:0007669"/>
    <property type="project" value="InterPro"/>
</dbReference>
<dbReference type="OMA" id="KCTPGTI"/>
<sequence>MDKFIKLNSQTAGRDKLLRLFQYSSKLIWGSLQNKKSNAELIKLLKELEYTLSTGRKLFRFGKGFETFYTALASLHISDPTLQFTITLSRINMGLYLLTDHFIWLERVGLLKIDKTKWSKLSYRLWLYALVMNLSRDLYDLKQIFHQLSFGTLNQELQGKIIHPPNTISTKLNLYFRVLALHKDIVLDTIKNGCDICLPLSQLGYLSISPRTIGLLGTVSSIAGIIPLIDSSYKLSP</sequence>
<dbReference type="EMBL" id="JABXBU010002228">
    <property type="protein sequence ID" value="KAF8772037.1"/>
    <property type="molecule type" value="Genomic_DNA"/>
</dbReference>
<dbReference type="Pfam" id="PF05648">
    <property type="entry name" value="PEX11"/>
    <property type="match status" value="1"/>
</dbReference>
<dbReference type="Proteomes" id="UP000807504">
    <property type="component" value="Unassembled WGS sequence"/>
</dbReference>
<protein>
    <submittedName>
        <fullName evidence="5">Peroxisomal membrane protein 11B like protein</fullName>
    </submittedName>
</protein>
<comment type="caution">
    <text evidence="5">The sequence shown here is derived from an EMBL/GenBank/DDBJ whole genome shotgun (WGS) entry which is preliminary data.</text>
</comment>
<organism evidence="5 6">
    <name type="scientific">Argiope bruennichi</name>
    <name type="common">Wasp spider</name>
    <name type="synonym">Aranea bruennichi</name>
    <dbReference type="NCBI Taxonomy" id="94029"/>
    <lineage>
        <taxon>Eukaryota</taxon>
        <taxon>Metazoa</taxon>
        <taxon>Ecdysozoa</taxon>
        <taxon>Arthropoda</taxon>
        <taxon>Chelicerata</taxon>
        <taxon>Arachnida</taxon>
        <taxon>Araneae</taxon>
        <taxon>Araneomorphae</taxon>
        <taxon>Entelegynae</taxon>
        <taxon>Araneoidea</taxon>
        <taxon>Araneidae</taxon>
        <taxon>Argiope</taxon>
    </lineage>
</organism>
<dbReference type="PANTHER" id="PTHR12652:SF50">
    <property type="entry name" value="PEROXIN 11"/>
    <property type="match status" value="1"/>
</dbReference>
<evidence type="ECO:0000256" key="2">
    <source>
        <dbReference type="ARBA" id="ARBA00023136"/>
    </source>
</evidence>
<dbReference type="AlphaFoldDB" id="A0A8T0EH49"/>
<keyword evidence="2" id="KW-0472">Membrane</keyword>
<name>A0A8T0EH49_ARGBR</name>
<proteinExistence type="predicted"/>
<keyword evidence="1" id="KW-0962">Peroxisome biogenesis</keyword>